<reference evidence="3 4" key="1">
    <citation type="submission" date="2023-04" db="EMBL/GenBank/DDBJ databases">
        <title>A long-awaited taxogenomic arrangement of the family Halomonadaceae.</title>
        <authorList>
            <person name="De La Haba R."/>
            <person name="Chuvochina M."/>
            <person name="Wittouck S."/>
            <person name="Arahal D.R."/>
            <person name="Sanchez-Porro C."/>
            <person name="Hugenholtz P."/>
            <person name="Ventosa A."/>
        </authorList>
    </citation>
    <scope>NUCLEOTIDE SEQUENCE [LARGE SCALE GENOMIC DNA]</scope>
    <source>
        <strain evidence="3 4">DSM 21020</strain>
    </source>
</reference>
<feature type="domain" description="Putative Flp pilus-assembly TadG-like N-terminal" evidence="2">
    <location>
        <begin position="23"/>
        <end position="67"/>
    </location>
</feature>
<evidence type="ECO:0000256" key="1">
    <source>
        <dbReference type="SAM" id="Phobius"/>
    </source>
</evidence>
<organism evidence="3 4">
    <name type="scientific">Vreelandella vilamensis</name>
    <dbReference type="NCBI Taxonomy" id="531309"/>
    <lineage>
        <taxon>Bacteria</taxon>
        <taxon>Pseudomonadati</taxon>
        <taxon>Pseudomonadota</taxon>
        <taxon>Gammaproteobacteria</taxon>
        <taxon>Oceanospirillales</taxon>
        <taxon>Halomonadaceae</taxon>
        <taxon>Vreelandella</taxon>
    </lineage>
</organism>
<gene>
    <name evidence="3" type="ORF">QC823_11140</name>
</gene>
<comment type="caution">
    <text evidence="3">The sequence shown here is derived from an EMBL/GenBank/DDBJ whole genome shotgun (WGS) entry which is preliminary data.</text>
</comment>
<keyword evidence="1" id="KW-1133">Transmembrane helix</keyword>
<dbReference type="Pfam" id="PF13400">
    <property type="entry name" value="Tad"/>
    <property type="match status" value="1"/>
</dbReference>
<evidence type="ECO:0000259" key="2">
    <source>
        <dbReference type="Pfam" id="PF13400"/>
    </source>
</evidence>
<keyword evidence="1" id="KW-0812">Transmembrane</keyword>
<dbReference type="InterPro" id="IPR028087">
    <property type="entry name" value="Tad_N"/>
</dbReference>
<keyword evidence="4" id="KW-1185">Reference proteome</keyword>
<dbReference type="EMBL" id="JARWAN010000017">
    <property type="protein sequence ID" value="MDR5899538.1"/>
    <property type="molecule type" value="Genomic_DNA"/>
</dbReference>
<feature type="transmembrane region" description="Helical" evidence="1">
    <location>
        <begin position="21"/>
        <end position="42"/>
    </location>
</feature>
<sequence length="419" mass="45826">MNIKQSRRSSWRFGSPQRQSGISIVLVSLSLFMLMAFTALSVDGGNLFVARNELHNASDAGALAGARFLYTSDGSAVNAGANQVATDAAEANNSQNETVEIISALRGHWSFGSRTFTADDSLVPADLFEKTTAELDEYDPFEPFINAVEVVTARQQTPVEAFFGRVLGFEGYEASARSVAYIGFAGTLRPEDVDQPIALCKQALLNPGGNYSCDVGRFIPEGDQTGGWTNFEHDQSGATNAKELKDLVEGDGNENEMFFGEDIATNNGQVQSAFSALYDRWVDETNREETWTITLPVIDCESGVAPQNPLVGAVTVHVMWVVSNAQENKIDQYAPERMSLSPDSEDVEWPGDWENASTDGEVRWDDFVDHFGLQFQNGDPADWRKMSIYFLPSCSVHEPKGQTGGENFGILAQIPVLVD</sequence>
<keyword evidence="1" id="KW-0472">Membrane</keyword>
<dbReference type="Proteomes" id="UP001254564">
    <property type="component" value="Unassembled WGS sequence"/>
</dbReference>
<evidence type="ECO:0000313" key="4">
    <source>
        <dbReference type="Proteomes" id="UP001254564"/>
    </source>
</evidence>
<protein>
    <submittedName>
        <fullName evidence="3">Tad domain-containing protein</fullName>
    </submittedName>
</protein>
<proteinExistence type="predicted"/>
<accession>A0ABU1H5G0</accession>
<dbReference type="RefSeq" id="WP_309656421.1">
    <property type="nucleotide sequence ID" value="NZ_JARWAN010000017.1"/>
</dbReference>
<evidence type="ECO:0000313" key="3">
    <source>
        <dbReference type="EMBL" id="MDR5899538.1"/>
    </source>
</evidence>
<name>A0ABU1H5G0_9GAMM</name>